<dbReference type="InterPro" id="IPR001849">
    <property type="entry name" value="PH_domain"/>
</dbReference>
<gene>
    <name evidence="3" type="ORF">BSL78_18478</name>
</gene>
<dbReference type="SUPFAM" id="SSF50729">
    <property type="entry name" value="PH domain-like"/>
    <property type="match status" value="1"/>
</dbReference>
<reference evidence="3 4" key="1">
    <citation type="journal article" date="2017" name="PLoS Biol.">
        <title>The sea cucumber genome provides insights into morphological evolution and visceral regeneration.</title>
        <authorList>
            <person name="Zhang X."/>
            <person name="Sun L."/>
            <person name="Yuan J."/>
            <person name="Sun Y."/>
            <person name="Gao Y."/>
            <person name="Zhang L."/>
            <person name="Li S."/>
            <person name="Dai H."/>
            <person name="Hamel J.F."/>
            <person name="Liu C."/>
            <person name="Yu Y."/>
            <person name="Liu S."/>
            <person name="Lin W."/>
            <person name="Guo K."/>
            <person name="Jin S."/>
            <person name="Xu P."/>
            <person name="Storey K.B."/>
            <person name="Huan P."/>
            <person name="Zhang T."/>
            <person name="Zhou Y."/>
            <person name="Zhang J."/>
            <person name="Lin C."/>
            <person name="Li X."/>
            <person name="Xing L."/>
            <person name="Huo D."/>
            <person name="Sun M."/>
            <person name="Wang L."/>
            <person name="Mercier A."/>
            <person name="Li F."/>
            <person name="Yang H."/>
            <person name="Xiang J."/>
        </authorList>
    </citation>
    <scope>NUCLEOTIDE SEQUENCE [LARGE SCALE GENOMIC DNA]</scope>
    <source>
        <strain evidence="3">Shaxun</strain>
        <tissue evidence="3">Muscle</tissue>
    </source>
</reference>
<dbReference type="InterPro" id="IPR051707">
    <property type="entry name" value="PI-Interact_SigTrans_Reg"/>
</dbReference>
<evidence type="ECO:0000313" key="4">
    <source>
        <dbReference type="Proteomes" id="UP000230750"/>
    </source>
</evidence>
<dbReference type="SMART" id="SM00233">
    <property type="entry name" value="PH"/>
    <property type="match status" value="1"/>
</dbReference>
<evidence type="ECO:0000256" key="1">
    <source>
        <dbReference type="SAM" id="MobiDB-lite"/>
    </source>
</evidence>
<dbReference type="Pfam" id="PF00169">
    <property type="entry name" value="PH"/>
    <property type="match status" value="1"/>
</dbReference>
<dbReference type="PROSITE" id="PS50003">
    <property type="entry name" value="PH_DOMAIN"/>
    <property type="match status" value="1"/>
</dbReference>
<feature type="domain" description="PH" evidence="2">
    <location>
        <begin position="37"/>
        <end position="132"/>
    </location>
</feature>
<dbReference type="OrthoDB" id="2157866at2759"/>
<feature type="region of interest" description="Disordered" evidence="1">
    <location>
        <begin position="1"/>
        <end position="30"/>
    </location>
</feature>
<accession>A0A2G8K9K2</accession>
<evidence type="ECO:0000259" key="2">
    <source>
        <dbReference type="PROSITE" id="PS50003"/>
    </source>
</evidence>
<evidence type="ECO:0000313" key="3">
    <source>
        <dbReference type="EMBL" id="PIK44684.1"/>
    </source>
</evidence>
<feature type="compositionally biased region" description="Low complexity" evidence="1">
    <location>
        <begin position="13"/>
        <end position="26"/>
    </location>
</feature>
<dbReference type="InterPro" id="IPR011993">
    <property type="entry name" value="PH-like_dom_sf"/>
</dbReference>
<name>A0A2G8K9K2_STIJA</name>
<dbReference type="Gene3D" id="2.30.29.30">
    <property type="entry name" value="Pleckstrin-homology domain (PH domain)/Phosphotyrosine-binding domain (PTB)"/>
    <property type="match status" value="1"/>
</dbReference>
<dbReference type="AlphaFoldDB" id="A0A2G8K9K2"/>
<dbReference type="PANTHER" id="PTHR14336">
    <property type="entry name" value="TANDEM PH DOMAIN CONTAINING PROTEIN"/>
    <property type="match status" value="1"/>
</dbReference>
<dbReference type="Proteomes" id="UP000230750">
    <property type="component" value="Unassembled WGS sequence"/>
</dbReference>
<comment type="caution">
    <text evidence="3">The sequence shown here is derived from an EMBL/GenBank/DDBJ whole genome shotgun (WGS) entry which is preliminary data.</text>
</comment>
<organism evidence="3 4">
    <name type="scientific">Stichopus japonicus</name>
    <name type="common">Sea cucumber</name>
    <dbReference type="NCBI Taxonomy" id="307972"/>
    <lineage>
        <taxon>Eukaryota</taxon>
        <taxon>Metazoa</taxon>
        <taxon>Echinodermata</taxon>
        <taxon>Eleutherozoa</taxon>
        <taxon>Echinozoa</taxon>
        <taxon>Holothuroidea</taxon>
        <taxon>Aspidochirotacea</taxon>
        <taxon>Aspidochirotida</taxon>
        <taxon>Stichopodidae</taxon>
        <taxon>Apostichopus</taxon>
    </lineage>
</organism>
<keyword evidence="4" id="KW-1185">Reference proteome</keyword>
<protein>
    <submittedName>
        <fullName evidence="3">Putative rho GTPase-activating protein 22-like</fullName>
    </submittedName>
</protein>
<proteinExistence type="predicted"/>
<dbReference type="EMBL" id="MRZV01000762">
    <property type="protein sequence ID" value="PIK44684.1"/>
    <property type="molecule type" value="Genomic_DNA"/>
</dbReference>
<sequence length="145" mass="16168">MADAESLVEGGTSSSNSSECRCNSHSDGSSRLTEDFDLKKSGWLMKKSMFSRKWKKKWFSLDGTELVYGETAEMNKKFKVPLSGTGIANCQIDEKTNTFKLKPRGRRRTLIVQAGSQSDQQEWMEAICFAKAASHDKGNSLCVVQ</sequence>